<dbReference type="InterPro" id="IPR014721">
    <property type="entry name" value="Ribsml_uS5_D2-typ_fold_subgr"/>
</dbReference>
<feature type="domain" description="GHMP kinase C-terminal" evidence="6">
    <location>
        <begin position="197"/>
        <end position="259"/>
    </location>
</feature>
<dbReference type="RefSeq" id="WP_095131319.1">
    <property type="nucleotide sequence ID" value="NZ_NIBG01000002.1"/>
</dbReference>
<dbReference type="PANTHER" id="PTHR43527">
    <property type="entry name" value="4-DIPHOSPHOCYTIDYL-2-C-METHYL-D-ERYTHRITOL KINASE, CHLOROPLASTIC"/>
    <property type="match status" value="1"/>
</dbReference>
<dbReference type="InterPro" id="IPR006204">
    <property type="entry name" value="GHMP_kinase_N_dom"/>
</dbReference>
<accession>A0A267MMY9</accession>
<dbReference type="GO" id="GO:0005524">
    <property type="term" value="F:ATP binding"/>
    <property type="evidence" value="ECO:0007669"/>
    <property type="project" value="UniProtKB-KW"/>
</dbReference>
<evidence type="ECO:0000256" key="3">
    <source>
        <dbReference type="ARBA" id="ARBA00022777"/>
    </source>
</evidence>
<dbReference type="InterPro" id="IPR013750">
    <property type="entry name" value="GHMP_kinase_C_dom"/>
</dbReference>
<dbReference type="PIRSF" id="PIRSF033887">
    <property type="entry name" value="PduX"/>
    <property type="match status" value="1"/>
</dbReference>
<dbReference type="Gene3D" id="3.30.230.10">
    <property type="match status" value="1"/>
</dbReference>
<evidence type="ECO:0000256" key="4">
    <source>
        <dbReference type="ARBA" id="ARBA00022840"/>
    </source>
</evidence>
<evidence type="ECO:0000313" key="7">
    <source>
        <dbReference type="EMBL" id="PAB60772.1"/>
    </source>
</evidence>
<evidence type="ECO:0000256" key="2">
    <source>
        <dbReference type="ARBA" id="ARBA00022741"/>
    </source>
</evidence>
<dbReference type="GO" id="GO:0016301">
    <property type="term" value="F:kinase activity"/>
    <property type="evidence" value="ECO:0007669"/>
    <property type="project" value="UniProtKB-KW"/>
</dbReference>
<evidence type="ECO:0000313" key="8">
    <source>
        <dbReference type="Proteomes" id="UP000216024"/>
    </source>
</evidence>
<keyword evidence="1" id="KW-0808">Transferase</keyword>
<evidence type="ECO:0000259" key="5">
    <source>
        <dbReference type="Pfam" id="PF00288"/>
    </source>
</evidence>
<dbReference type="OrthoDB" id="4548147at2"/>
<dbReference type="Pfam" id="PF08544">
    <property type="entry name" value="GHMP_kinases_C"/>
    <property type="match status" value="1"/>
</dbReference>
<comment type="caution">
    <text evidence="7">The sequence shown here is derived from an EMBL/GenBank/DDBJ whole genome shotgun (WGS) entry which is preliminary data.</text>
</comment>
<proteinExistence type="predicted"/>
<dbReference type="SUPFAM" id="SSF54211">
    <property type="entry name" value="Ribosomal protein S5 domain 2-like"/>
    <property type="match status" value="1"/>
</dbReference>
<keyword evidence="2" id="KW-0547">Nucleotide-binding</keyword>
<evidence type="ECO:0008006" key="9">
    <source>
        <dbReference type="Google" id="ProtNLM"/>
    </source>
</evidence>
<evidence type="ECO:0000259" key="6">
    <source>
        <dbReference type="Pfam" id="PF08544"/>
    </source>
</evidence>
<protein>
    <recommendedName>
        <fullName evidence="9">GHMP kinase N-terminal domain-containing protein</fullName>
    </recommendedName>
</protein>
<dbReference type="AlphaFoldDB" id="A0A267MMY9"/>
<dbReference type="InterPro" id="IPR012363">
    <property type="entry name" value="PduX"/>
</dbReference>
<name>A0A267MMY9_9FIRM</name>
<keyword evidence="3" id="KW-0418">Kinase</keyword>
<dbReference type="EMBL" id="NIBG01000002">
    <property type="protein sequence ID" value="PAB60772.1"/>
    <property type="molecule type" value="Genomic_DNA"/>
</dbReference>
<organism evidence="7 8">
    <name type="scientific">Anaeromicrobium sediminis</name>
    <dbReference type="NCBI Taxonomy" id="1478221"/>
    <lineage>
        <taxon>Bacteria</taxon>
        <taxon>Bacillati</taxon>
        <taxon>Bacillota</taxon>
        <taxon>Clostridia</taxon>
        <taxon>Peptostreptococcales</taxon>
        <taxon>Thermotaleaceae</taxon>
        <taxon>Anaeromicrobium</taxon>
    </lineage>
</organism>
<dbReference type="Proteomes" id="UP000216024">
    <property type="component" value="Unassembled WGS sequence"/>
</dbReference>
<gene>
    <name evidence="7" type="ORF">CCE28_04330</name>
</gene>
<feature type="domain" description="GHMP kinase N-terminal" evidence="5">
    <location>
        <begin position="54"/>
        <end position="123"/>
    </location>
</feature>
<dbReference type="PANTHER" id="PTHR43527:SF1">
    <property type="entry name" value="L-THREONINE KINASE"/>
    <property type="match status" value="1"/>
</dbReference>
<evidence type="ECO:0000256" key="1">
    <source>
        <dbReference type="ARBA" id="ARBA00022679"/>
    </source>
</evidence>
<keyword evidence="4" id="KW-0067">ATP-binding</keyword>
<dbReference type="InterPro" id="IPR020568">
    <property type="entry name" value="Ribosomal_Su5_D2-typ_SF"/>
</dbReference>
<keyword evidence="8" id="KW-1185">Reference proteome</keyword>
<dbReference type="Pfam" id="PF00288">
    <property type="entry name" value="GHMP_kinases_N"/>
    <property type="match status" value="1"/>
</dbReference>
<sequence>MEVKAICPASCGELIQGIIGDGEKLISYGVDLYTHIQLKEEMSKVRHMSLNKCYRALEKTIDYFNEDKSILDNINVYKESQIPIAKGMASSTADMAATIVAMCSMINRKITEEELAQICVSVEPTDSTIFKELTLFDHLNGRKIENFSWVPNVSVLILEPSHILETQKFRKLDYNYLRNKNKEKIKRAYDTFTQAYKNKDISLLGKASEYSALANEIILKKSKLKEIMDLSTKLGCAGVNVAHSGTVVGVLYEESKVDEDKLLFSFKESFNREYEKIYTTKLVEGGVRII</sequence>
<reference evidence="7 8" key="1">
    <citation type="submission" date="2017-06" db="EMBL/GenBank/DDBJ databases">
        <title>Draft genome sequence of anaerobic fermentative bacterium Anaeromicrobium sediminis DY2726D isolated from West Pacific Ocean sediments.</title>
        <authorList>
            <person name="Zeng X."/>
        </authorList>
    </citation>
    <scope>NUCLEOTIDE SEQUENCE [LARGE SCALE GENOMIC DNA]</scope>
    <source>
        <strain evidence="7 8">DY2726D</strain>
    </source>
</reference>